<comment type="cofactor">
    <cofactor evidence="1">
        <name>heme b</name>
        <dbReference type="ChEBI" id="CHEBI:60344"/>
    </cofactor>
</comment>
<evidence type="ECO:0000256" key="12">
    <source>
        <dbReference type="ARBA" id="ARBA00023004"/>
    </source>
</evidence>
<gene>
    <name evidence="19" type="ORF">SPRG_04340</name>
</gene>
<dbReference type="AlphaFoldDB" id="A0A067CIT2"/>
<evidence type="ECO:0000256" key="15">
    <source>
        <dbReference type="ARBA" id="ARBA00049433"/>
    </source>
</evidence>
<dbReference type="GO" id="GO:0046210">
    <property type="term" value="P:nitric oxide catabolic process"/>
    <property type="evidence" value="ECO:0007669"/>
    <property type="project" value="TreeGrafter"/>
</dbReference>
<evidence type="ECO:0000259" key="18">
    <source>
        <dbReference type="PROSITE" id="PS51384"/>
    </source>
</evidence>
<dbReference type="InterPro" id="IPR001433">
    <property type="entry name" value="OxRdtase_FAD/NAD-bd"/>
</dbReference>
<dbReference type="Gene3D" id="2.40.30.10">
    <property type="entry name" value="Translation factors"/>
    <property type="match status" value="1"/>
</dbReference>
<evidence type="ECO:0000256" key="13">
    <source>
        <dbReference type="ARBA" id="ARBA00023027"/>
    </source>
</evidence>
<evidence type="ECO:0000256" key="5">
    <source>
        <dbReference type="ARBA" id="ARBA00022575"/>
    </source>
</evidence>
<keyword evidence="6 16" id="KW-0349">Heme</keyword>
<name>A0A067CIT2_SAPPC</name>
<keyword evidence="20" id="KW-1185">Reference proteome</keyword>
<comment type="cofactor">
    <cofactor evidence="2">
        <name>FAD</name>
        <dbReference type="ChEBI" id="CHEBI:57692"/>
    </cofactor>
</comment>
<dbReference type="SUPFAM" id="SSF46458">
    <property type="entry name" value="Globin-like"/>
    <property type="match status" value="1"/>
</dbReference>
<evidence type="ECO:0000256" key="7">
    <source>
        <dbReference type="ARBA" id="ARBA00022630"/>
    </source>
</evidence>
<keyword evidence="12" id="KW-0408">Iron</keyword>
<dbReference type="GO" id="GO:0071500">
    <property type="term" value="P:cellular response to nitrosative stress"/>
    <property type="evidence" value="ECO:0007669"/>
    <property type="project" value="TreeGrafter"/>
</dbReference>
<dbReference type="GO" id="GO:0020037">
    <property type="term" value="F:heme binding"/>
    <property type="evidence" value="ECO:0007669"/>
    <property type="project" value="InterPro"/>
</dbReference>
<dbReference type="VEuPathDB" id="FungiDB:SPRG_04340"/>
<evidence type="ECO:0000313" key="20">
    <source>
        <dbReference type="Proteomes" id="UP000030745"/>
    </source>
</evidence>
<dbReference type="SUPFAM" id="SSF63380">
    <property type="entry name" value="Riboflavin synthase domain-like"/>
    <property type="match status" value="1"/>
</dbReference>
<evidence type="ECO:0000256" key="9">
    <source>
        <dbReference type="ARBA" id="ARBA00022827"/>
    </source>
</evidence>
<dbReference type="GO" id="GO:0008941">
    <property type="term" value="F:nitric oxide dioxygenase NAD(P)H activity"/>
    <property type="evidence" value="ECO:0007669"/>
    <property type="project" value="UniProtKB-EC"/>
</dbReference>
<dbReference type="PROSITE" id="PS01033">
    <property type="entry name" value="GLOBIN"/>
    <property type="match status" value="1"/>
</dbReference>
<dbReference type="NCBIfam" id="NF009805">
    <property type="entry name" value="PRK13289.1"/>
    <property type="match status" value="1"/>
</dbReference>
<dbReference type="EC" id="1.14.12.17" evidence="4"/>
<dbReference type="GO" id="GO:0071949">
    <property type="term" value="F:FAD binding"/>
    <property type="evidence" value="ECO:0007669"/>
    <property type="project" value="TreeGrafter"/>
</dbReference>
<feature type="domain" description="Globin" evidence="17">
    <location>
        <begin position="22"/>
        <end position="165"/>
    </location>
</feature>
<dbReference type="Pfam" id="PF00175">
    <property type="entry name" value="NAD_binding_1"/>
    <property type="match status" value="1"/>
</dbReference>
<evidence type="ECO:0000256" key="14">
    <source>
        <dbReference type="ARBA" id="ARBA00048649"/>
    </source>
</evidence>
<evidence type="ECO:0000256" key="8">
    <source>
        <dbReference type="ARBA" id="ARBA00022723"/>
    </source>
</evidence>
<dbReference type="PANTHER" id="PTHR43396:SF3">
    <property type="entry name" value="FLAVOHEMOPROTEIN"/>
    <property type="match status" value="1"/>
</dbReference>
<protein>
    <recommendedName>
        <fullName evidence="4">nitric oxide dioxygenase</fullName>
        <ecNumber evidence="4">1.14.12.17</ecNumber>
    </recommendedName>
</protein>
<dbReference type="GO" id="GO:0046872">
    <property type="term" value="F:metal ion binding"/>
    <property type="evidence" value="ECO:0007669"/>
    <property type="project" value="UniProtKB-KW"/>
</dbReference>
<evidence type="ECO:0000256" key="2">
    <source>
        <dbReference type="ARBA" id="ARBA00001974"/>
    </source>
</evidence>
<keyword evidence="7" id="KW-0285">Flavoprotein</keyword>
<comment type="catalytic activity">
    <reaction evidence="15">
        <text>2 nitric oxide + NADPH + 2 O2 = 2 nitrate + NADP(+) + H(+)</text>
        <dbReference type="Rhea" id="RHEA:19465"/>
        <dbReference type="ChEBI" id="CHEBI:15378"/>
        <dbReference type="ChEBI" id="CHEBI:15379"/>
        <dbReference type="ChEBI" id="CHEBI:16480"/>
        <dbReference type="ChEBI" id="CHEBI:17632"/>
        <dbReference type="ChEBI" id="CHEBI:57783"/>
        <dbReference type="ChEBI" id="CHEBI:58349"/>
        <dbReference type="EC" id="1.14.12.17"/>
    </reaction>
</comment>
<dbReference type="Pfam" id="PF00970">
    <property type="entry name" value="FAD_binding_6"/>
    <property type="match status" value="1"/>
</dbReference>
<reference evidence="19 20" key="1">
    <citation type="journal article" date="2013" name="PLoS Genet.">
        <title>Distinctive expansion of potential virulence genes in the genome of the oomycete fish pathogen Saprolegnia parasitica.</title>
        <authorList>
            <person name="Jiang R.H."/>
            <person name="de Bruijn I."/>
            <person name="Haas B.J."/>
            <person name="Belmonte R."/>
            <person name="Lobach L."/>
            <person name="Christie J."/>
            <person name="van den Ackerveken G."/>
            <person name="Bottin A."/>
            <person name="Bulone V."/>
            <person name="Diaz-Moreno S.M."/>
            <person name="Dumas B."/>
            <person name="Fan L."/>
            <person name="Gaulin E."/>
            <person name="Govers F."/>
            <person name="Grenville-Briggs L.J."/>
            <person name="Horner N.R."/>
            <person name="Levin J.Z."/>
            <person name="Mammella M."/>
            <person name="Meijer H.J."/>
            <person name="Morris P."/>
            <person name="Nusbaum C."/>
            <person name="Oome S."/>
            <person name="Phillips A.J."/>
            <person name="van Rooyen D."/>
            <person name="Rzeszutek E."/>
            <person name="Saraiva M."/>
            <person name="Secombes C.J."/>
            <person name="Seidl M.F."/>
            <person name="Snel B."/>
            <person name="Stassen J.H."/>
            <person name="Sykes S."/>
            <person name="Tripathy S."/>
            <person name="van den Berg H."/>
            <person name="Vega-Arreguin J.C."/>
            <person name="Wawra S."/>
            <person name="Young S.K."/>
            <person name="Zeng Q."/>
            <person name="Dieguez-Uribeondo J."/>
            <person name="Russ C."/>
            <person name="Tyler B.M."/>
            <person name="van West P."/>
        </authorList>
    </citation>
    <scope>NUCLEOTIDE SEQUENCE [LARGE SCALE GENOMIC DNA]</scope>
    <source>
        <strain evidence="19 20">CBS 223.65</strain>
    </source>
</reference>
<organism evidence="19 20">
    <name type="scientific">Saprolegnia parasitica (strain CBS 223.65)</name>
    <dbReference type="NCBI Taxonomy" id="695850"/>
    <lineage>
        <taxon>Eukaryota</taxon>
        <taxon>Sar</taxon>
        <taxon>Stramenopiles</taxon>
        <taxon>Oomycota</taxon>
        <taxon>Saprolegniomycetes</taxon>
        <taxon>Saprolegniales</taxon>
        <taxon>Saprolegniaceae</taxon>
        <taxon>Saprolegnia</taxon>
    </lineage>
</organism>
<dbReference type="Pfam" id="PF00042">
    <property type="entry name" value="Globin"/>
    <property type="match status" value="1"/>
</dbReference>
<comment type="similarity">
    <text evidence="3">In the C-terminal section; belongs to the flavoprotein pyridine nucleotide cytochrome reductase family.</text>
</comment>
<dbReference type="InterPro" id="IPR000971">
    <property type="entry name" value="Globin"/>
</dbReference>
<dbReference type="EMBL" id="KK583201">
    <property type="protein sequence ID" value="KDO30438.1"/>
    <property type="molecule type" value="Genomic_DNA"/>
</dbReference>
<feature type="domain" description="FAD-binding FR-type" evidence="18">
    <location>
        <begin position="179"/>
        <end position="289"/>
    </location>
</feature>
<dbReference type="PROSITE" id="PS51384">
    <property type="entry name" value="FAD_FR"/>
    <property type="match status" value="1"/>
</dbReference>
<evidence type="ECO:0000256" key="16">
    <source>
        <dbReference type="RuleBase" id="RU000356"/>
    </source>
</evidence>
<dbReference type="SUPFAM" id="SSF52343">
    <property type="entry name" value="Ferredoxin reductase-like, C-terminal NADP-linked domain"/>
    <property type="match status" value="1"/>
</dbReference>
<evidence type="ECO:0000256" key="3">
    <source>
        <dbReference type="ARBA" id="ARBA00006401"/>
    </source>
</evidence>
<dbReference type="CDD" id="cd06184">
    <property type="entry name" value="flavohem_like_fad_nad_binding"/>
    <property type="match status" value="1"/>
</dbReference>
<dbReference type="Gene3D" id="1.10.490.10">
    <property type="entry name" value="Globins"/>
    <property type="match status" value="1"/>
</dbReference>
<evidence type="ECO:0000256" key="6">
    <source>
        <dbReference type="ARBA" id="ARBA00022617"/>
    </source>
</evidence>
<evidence type="ECO:0000259" key="17">
    <source>
        <dbReference type="PROSITE" id="PS01033"/>
    </source>
</evidence>
<dbReference type="InterPro" id="IPR039261">
    <property type="entry name" value="FNR_nucleotide-bd"/>
</dbReference>
<dbReference type="OMA" id="EICAAWG"/>
<dbReference type="FunFam" id="1.10.490.10:FF:000003">
    <property type="entry name" value="Flavohemoprotein"/>
    <property type="match status" value="1"/>
</dbReference>
<dbReference type="OrthoDB" id="436496at2759"/>
<dbReference type="GO" id="GO:0019825">
    <property type="term" value="F:oxygen binding"/>
    <property type="evidence" value="ECO:0007669"/>
    <property type="project" value="InterPro"/>
</dbReference>
<dbReference type="PANTHER" id="PTHR43396">
    <property type="entry name" value="FLAVOHEMOPROTEIN"/>
    <property type="match status" value="1"/>
</dbReference>
<comment type="catalytic activity">
    <reaction evidence="14">
        <text>2 nitric oxide + NADH + 2 O2 = 2 nitrate + NAD(+) + H(+)</text>
        <dbReference type="Rhea" id="RHEA:19469"/>
        <dbReference type="ChEBI" id="CHEBI:15378"/>
        <dbReference type="ChEBI" id="CHEBI:15379"/>
        <dbReference type="ChEBI" id="CHEBI:16480"/>
        <dbReference type="ChEBI" id="CHEBI:17632"/>
        <dbReference type="ChEBI" id="CHEBI:57540"/>
        <dbReference type="ChEBI" id="CHEBI:57945"/>
        <dbReference type="EC" id="1.14.12.17"/>
    </reaction>
</comment>
<dbReference type="KEGG" id="spar:SPRG_04340"/>
<dbReference type="CDD" id="cd08922">
    <property type="entry name" value="FHb-globin"/>
    <property type="match status" value="1"/>
</dbReference>
<dbReference type="Proteomes" id="UP000030745">
    <property type="component" value="Unassembled WGS sequence"/>
</dbReference>
<dbReference type="STRING" id="695850.A0A067CIT2"/>
<keyword evidence="10" id="KW-0521">NADP</keyword>
<evidence type="ECO:0000256" key="4">
    <source>
        <dbReference type="ARBA" id="ARBA00012229"/>
    </source>
</evidence>
<evidence type="ECO:0000313" key="19">
    <source>
        <dbReference type="EMBL" id="KDO30438.1"/>
    </source>
</evidence>
<dbReference type="GeneID" id="24126789"/>
<evidence type="ECO:0000256" key="11">
    <source>
        <dbReference type="ARBA" id="ARBA00023002"/>
    </source>
</evidence>
<keyword evidence="9" id="KW-0274">FAD</keyword>
<sequence>MQFLRSSVTTTAKRLGCRNLSALSPSTISIIKATSPVVAEHGYTITSTMYGTMLTSDPAISALFNPSHQKVLPGETRARQPSALAAAVGAYAANIDNLGVLTSAVERMAQKHVSLYILPEHYGVVGTHLLAAIKTVLGEAATPEILKAWGEGYWFLADILIERERKLREEKAASVGGWEGWRDFVVAKKVHESDEITSFYLRPADGGSVVGFEAGQYVGLRFDTPEFTTQRNYSLSNAPNANEYRITVKRQAPLSEGGPVGQVSTYLHDSLREGSVVKVGVPCGDFFLTVDHDKPIVLLSGGVGVTPLASMVDDLLLNQKCANQITMLNAARSPSVEALHDTFVARAATHANFKFHALYDTAVDAAALERIVPNKDAHFYFCGPPGFMHAIQTILRGWKVPEDHMHFEYFGPHKEDA</sequence>
<dbReference type="InterPro" id="IPR008333">
    <property type="entry name" value="Cbr1-like_FAD-bd_dom"/>
</dbReference>
<dbReference type="Gene3D" id="3.40.50.80">
    <property type="entry name" value="Nucleotide-binding domain of ferredoxin-NADP reductase (FNR) module"/>
    <property type="match status" value="1"/>
</dbReference>
<dbReference type="InterPro" id="IPR009050">
    <property type="entry name" value="Globin-like_sf"/>
</dbReference>
<dbReference type="PRINTS" id="PR00410">
    <property type="entry name" value="PHEHYDRXLASE"/>
</dbReference>
<keyword evidence="13" id="KW-0520">NAD</keyword>
<accession>A0A067CIT2</accession>
<dbReference type="FunFam" id="2.40.30.10:FF:000034">
    <property type="entry name" value="Flavohemoprotein"/>
    <property type="match status" value="1"/>
</dbReference>
<proteinExistence type="inferred from homology"/>
<dbReference type="InterPro" id="IPR012292">
    <property type="entry name" value="Globin/Proto"/>
</dbReference>
<dbReference type="GO" id="GO:0009636">
    <property type="term" value="P:response to toxic substance"/>
    <property type="evidence" value="ECO:0007669"/>
    <property type="project" value="UniProtKB-KW"/>
</dbReference>
<keyword evidence="16" id="KW-0561">Oxygen transport</keyword>
<dbReference type="InterPro" id="IPR017938">
    <property type="entry name" value="Riboflavin_synthase-like_b-brl"/>
</dbReference>
<evidence type="ECO:0000256" key="1">
    <source>
        <dbReference type="ARBA" id="ARBA00001970"/>
    </source>
</evidence>
<keyword evidence="8" id="KW-0479">Metal-binding</keyword>
<dbReference type="RefSeq" id="XP_012198660.1">
    <property type="nucleotide sequence ID" value="XM_012343270.1"/>
</dbReference>
<dbReference type="InterPro" id="IPR017927">
    <property type="entry name" value="FAD-bd_FR_type"/>
</dbReference>
<comment type="similarity">
    <text evidence="16">Belongs to the globin family.</text>
</comment>
<keyword evidence="5" id="KW-0216">Detoxification</keyword>
<evidence type="ECO:0000256" key="10">
    <source>
        <dbReference type="ARBA" id="ARBA00022857"/>
    </source>
</evidence>
<keyword evidence="16" id="KW-0813">Transport</keyword>
<keyword evidence="11" id="KW-0560">Oxidoreductase</keyword>
<dbReference type="GO" id="GO:0005344">
    <property type="term" value="F:oxygen carrier activity"/>
    <property type="evidence" value="ECO:0007669"/>
    <property type="project" value="UniProtKB-KW"/>
</dbReference>